<dbReference type="Pfam" id="PF00753">
    <property type="entry name" value="Lactamase_B"/>
    <property type="match status" value="1"/>
</dbReference>
<feature type="domain" description="Metallo-beta-lactamase" evidence="1">
    <location>
        <begin position="23"/>
        <end position="209"/>
    </location>
</feature>
<dbReference type="PANTHER" id="PTHR23131">
    <property type="entry name" value="ENDORIBONUCLEASE LACTB2"/>
    <property type="match status" value="1"/>
</dbReference>
<evidence type="ECO:0000259" key="1">
    <source>
        <dbReference type="SMART" id="SM00849"/>
    </source>
</evidence>
<dbReference type="RefSeq" id="WP_052560157.1">
    <property type="nucleotide sequence ID" value="NZ_LR593886.1"/>
</dbReference>
<reference evidence="2 3" key="1">
    <citation type="submission" date="2019-05" db="EMBL/GenBank/DDBJ databases">
        <authorList>
            <consortium name="Science for Life Laboratories"/>
        </authorList>
    </citation>
    <scope>NUCLEOTIDE SEQUENCE [LARGE SCALE GENOMIC DNA]</scope>
    <source>
        <strain evidence="2">Soil9</strain>
    </source>
</reference>
<accession>A0A6P2DFB4</accession>
<evidence type="ECO:0000313" key="3">
    <source>
        <dbReference type="Proteomes" id="UP000464178"/>
    </source>
</evidence>
<dbReference type="InterPro" id="IPR001279">
    <property type="entry name" value="Metallo-B-lactamas"/>
</dbReference>
<dbReference type="InterPro" id="IPR036866">
    <property type="entry name" value="RibonucZ/Hydroxyglut_hydro"/>
</dbReference>
<sequence>MVQRKYLFPNVIELNLQSSQSFGVNLYLIDGGTEWALIDVGQDDTLGEVIELIRKLDFPLSKCKMLIATHADADHVQALAAARDRLKAKTGAHPRAAVALEAGDTVQTFARITAQNIDMPMPPCKIDVKLTEGDEIKVGKLKLKVWHTPGHTPGQLSFRLGNLLFSGDNIYKDGCVGAIDAHHGSHLPSFISSLTRIRDDDAEFLLPSHGPVFRKDPAILQNAIDRLTKYQHMADFGTCTVSWPLEEEWKRDILAGKMPEL</sequence>
<gene>
    <name evidence="2" type="ORF">SOIL9_03160</name>
</gene>
<dbReference type="EMBL" id="LR593886">
    <property type="protein sequence ID" value="VTR98314.1"/>
    <property type="molecule type" value="Genomic_DNA"/>
</dbReference>
<dbReference type="SMART" id="SM00849">
    <property type="entry name" value="Lactamase_B"/>
    <property type="match status" value="1"/>
</dbReference>
<evidence type="ECO:0000313" key="2">
    <source>
        <dbReference type="EMBL" id="VTR98314.1"/>
    </source>
</evidence>
<name>A0A6P2DFB4_9BACT</name>
<dbReference type="AlphaFoldDB" id="A0A6P2DFB4"/>
<organism evidence="2 3">
    <name type="scientific">Gemmata massiliana</name>
    <dbReference type="NCBI Taxonomy" id="1210884"/>
    <lineage>
        <taxon>Bacteria</taxon>
        <taxon>Pseudomonadati</taxon>
        <taxon>Planctomycetota</taxon>
        <taxon>Planctomycetia</taxon>
        <taxon>Gemmatales</taxon>
        <taxon>Gemmataceae</taxon>
        <taxon>Gemmata</taxon>
    </lineage>
</organism>
<dbReference type="Gene3D" id="3.60.15.10">
    <property type="entry name" value="Ribonuclease Z/Hydroxyacylglutathione hydrolase-like"/>
    <property type="match status" value="1"/>
</dbReference>
<dbReference type="Proteomes" id="UP000464178">
    <property type="component" value="Chromosome"/>
</dbReference>
<dbReference type="CDD" id="cd06262">
    <property type="entry name" value="metallo-hydrolase-like_MBL-fold"/>
    <property type="match status" value="1"/>
</dbReference>
<dbReference type="SUPFAM" id="SSF56281">
    <property type="entry name" value="Metallo-hydrolase/oxidoreductase"/>
    <property type="match status" value="1"/>
</dbReference>
<dbReference type="KEGG" id="gms:SOIL9_03160"/>
<dbReference type="PANTHER" id="PTHR23131:SF0">
    <property type="entry name" value="ENDORIBONUCLEASE LACTB2"/>
    <property type="match status" value="1"/>
</dbReference>
<dbReference type="InterPro" id="IPR050662">
    <property type="entry name" value="Sec-metab_biosynth-thioest"/>
</dbReference>
<protein>
    <recommendedName>
        <fullName evidence="1">Metallo-beta-lactamase domain-containing protein</fullName>
    </recommendedName>
</protein>
<proteinExistence type="predicted"/>
<keyword evidence="3" id="KW-1185">Reference proteome</keyword>
<keyword evidence="2" id="KW-0378">Hydrolase</keyword>
<dbReference type="GO" id="GO:0016787">
    <property type="term" value="F:hydrolase activity"/>
    <property type="evidence" value="ECO:0007669"/>
    <property type="project" value="UniProtKB-KW"/>
</dbReference>